<dbReference type="InterPro" id="IPR014016">
    <property type="entry name" value="UvrD-like_ATP-bd"/>
</dbReference>
<dbReference type="InParanoid" id="A0A316YXC8"/>
<evidence type="ECO:0000313" key="15">
    <source>
        <dbReference type="EMBL" id="PWN93706.1"/>
    </source>
</evidence>
<evidence type="ECO:0000259" key="14">
    <source>
        <dbReference type="PROSITE" id="PS51217"/>
    </source>
</evidence>
<evidence type="ECO:0000256" key="3">
    <source>
        <dbReference type="ARBA" id="ARBA00022763"/>
    </source>
</evidence>
<dbReference type="Proteomes" id="UP000245768">
    <property type="component" value="Unassembled WGS sequence"/>
</dbReference>
<proteinExistence type="inferred from homology"/>
<dbReference type="Gene3D" id="1.10.486.10">
    <property type="entry name" value="PCRA, domain 4"/>
    <property type="match status" value="1"/>
</dbReference>
<keyword evidence="9" id="KW-0413">Isomerase</keyword>
<keyword evidence="2" id="KW-0547">Nucleotide-binding</keyword>
<evidence type="ECO:0000256" key="8">
    <source>
        <dbReference type="ARBA" id="ARBA00023204"/>
    </source>
</evidence>
<keyword evidence="4" id="KW-0378">Hydrolase</keyword>
<dbReference type="AlphaFoldDB" id="A0A316YXC8"/>
<evidence type="ECO:0000256" key="1">
    <source>
        <dbReference type="ARBA" id="ARBA00009922"/>
    </source>
</evidence>
<keyword evidence="3" id="KW-0227">DNA damage</keyword>
<dbReference type="EMBL" id="KZ819634">
    <property type="protein sequence ID" value="PWN93706.1"/>
    <property type="molecule type" value="Genomic_DNA"/>
</dbReference>
<keyword evidence="6" id="KW-0067">ATP-binding</keyword>
<dbReference type="GO" id="GO:0005524">
    <property type="term" value="F:ATP binding"/>
    <property type="evidence" value="ECO:0007669"/>
    <property type="project" value="UniProtKB-KW"/>
</dbReference>
<dbReference type="Pfam" id="PF13361">
    <property type="entry name" value="UvrD_C"/>
    <property type="match status" value="1"/>
</dbReference>
<evidence type="ECO:0000256" key="5">
    <source>
        <dbReference type="ARBA" id="ARBA00022806"/>
    </source>
</evidence>
<dbReference type="FunFam" id="3.40.50.300:FF:001201">
    <property type="entry name" value="ATP-dependent DNA helicase UvrD2"/>
    <property type="match status" value="1"/>
</dbReference>
<gene>
    <name evidence="15" type="ORF">FA10DRAFT_29015</name>
</gene>
<comment type="catalytic activity">
    <reaction evidence="12">
        <text>ATP + H2O = ADP + phosphate + H(+)</text>
        <dbReference type="Rhea" id="RHEA:13065"/>
        <dbReference type="ChEBI" id="CHEBI:15377"/>
        <dbReference type="ChEBI" id="CHEBI:15378"/>
        <dbReference type="ChEBI" id="CHEBI:30616"/>
        <dbReference type="ChEBI" id="CHEBI:43474"/>
        <dbReference type="ChEBI" id="CHEBI:456216"/>
        <dbReference type="EC" id="5.6.2.4"/>
    </reaction>
</comment>
<sequence length="595" mass="66392">MSCMGGPHGSRYCVTIVGDPDQSIYGWRSAEIGNLSLMEEEFNKGRRALLGDNNALGVQKAFLEENYRSTGKILEAAKGIIEGDPNRIERDLFTSHPYGLEVRLKLHSSAQVEAAFVATEIKRLVAYTGGLLNYDDFAILLRFNALSREVERQLQQENIPSRMMGGARFFERKEVKDILAYLTLADNPDFTPALERVINVPKRSIGEKTVEDLKKVADSEGIRTMRIVRKVAKSDVPIYGVRKSTQIKLKEFIQVVDELRRMAKQDQPVSEIIETLLQRIKYKEYLQKEHDFDQRWENVKELINFSALVAQSSQDAAAYDRVLEQHVDNARTSDLEVDDEELDDAFVHDSPIKRETPGVSDSVSRYGGGMKSLGSSSTLKGKAKIKDEEVAVIDLASSDEDTSPSKKRQRHKNVGADDEASRVKKTKTKKSSSATSSPGKRDDRDKAGKDKALEKTSTLHQFLEASLNIPSSSSSLSSQAPIRSFAPRQRRRSTKRSVACTWPPPVPKQLFISPTRRAAWSTAKLCPKHFHPSSHGLQTPNRSRVAHGKGTIAPRCCNRVASLAQHPALCRAKLRRQSMSLASILQRTDPPSIPG</sequence>
<dbReference type="RefSeq" id="XP_025380904.1">
    <property type="nucleotide sequence ID" value="XM_025524336.1"/>
</dbReference>
<comment type="catalytic activity">
    <reaction evidence="10">
        <text>Couples ATP hydrolysis with the unwinding of duplex DNA by translocating in the 3'-5' direction.</text>
        <dbReference type="EC" id="5.6.2.4"/>
    </reaction>
</comment>
<dbReference type="STRING" id="215250.A0A316YXC8"/>
<dbReference type="EC" id="5.6.2.4" evidence="11"/>
<dbReference type="OrthoDB" id="1470711at2759"/>
<dbReference type="GO" id="GO:0005634">
    <property type="term" value="C:nucleus"/>
    <property type="evidence" value="ECO:0007669"/>
    <property type="project" value="TreeGrafter"/>
</dbReference>
<organism evidence="15 16">
    <name type="scientific">Acaromyces ingoldii</name>
    <dbReference type="NCBI Taxonomy" id="215250"/>
    <lineage>
        <taxon>Eukaryota</taxon>
        <taxon>Fungi</taxon>
        <taxon>Dikarya</taxon>
        <taxon>Basidiomycota</taxon>
        <taxon>Ustilaginomycotina</taxon>
        <taxon>Exobasidiomycetes</taxon>
        <taxon>Exobasidiales</taxon>
        <taxon>Cryptobasidiaceae</taxon>
        <taxon>Acaromyces</taxon>
    </lineage>
</organism>
<evidence type="ECO:0000256" key="9">
    <source>
        <dbReference type="ARBA" id="ARBA00023235"/>
    </source>
</evidence>
<keyword evidence="16" id="KW-1185">Reference proteome</keyword>
<reference evidence="15 16" key="1">
    <citation type="journal article" date="2018" name="Mol. Biol. Evol.">
        <title>Broad Genomic Sampling Reveals a Smut Pathogenic Ancestry of the Fungal Clade Ustilaginomycotina.</title>
        <authorList>
            <person name="Kijpornyongpan T."/>
            <person name="Mondo S.J."/>
            <person name="Barry K."/>
            <person name="Sandor L."/>
            <person name="Lee J."/>
            <person name="Lipzen A."/>
            <person name="Pangilinan J."/>
            <person name="LaButti K."/>
            <person name="Hainaut M."/>
            <person name="Henrissat B."/>
            <person name="Grigoriev I.V."/>
            <person name="Spatafora J.W."/>
            <person name="Aime M.C."/>
        </authorList>
    </citation>
    <scope>NUCLEOTIDE SEQUENCE [LARGE SCALE GENOMIC DNA]</scope>
    <source>
        <strain evidence="15 16">MCA 4198</strain>
    </source>
</reference>
<dbReference type="GO" id="GO:0003677">
    <property type="term" value="F:DNA binding"/>
    <property type="evidence" value="ECO:0007669"/>
    <property type="project" value="UniProtKB-KW"/>
</dbReference>
<keyword evidence="5 15" id="KW-0347">Helicase</keyword>
<name>A0A316YXC8_9BASI</name>
<dbReference type="GO" id="GO:0000725">
    <property type="term" value="P:recombinational repair"/>
    <property type="evidence" value="ECO:0007669"/>
    <property type="project" value="TreeGrafter"/>
</dbReference>
<evidence type="ECO:0000256" key="11">
    <source>
        <dbReference type="ARBA" id="ARBA00034808"/>
    </source>
</evidence>
<feature type="region of interest" description="Disordered" evidence="13">
    <location>
        <begin position="470"/>
        <end position="498"/>
    </location>
</feature>
<dbReference type="Gene3D" id="3.40.50.300">
    <property type="entry name" value="P-loop containing nucleotide triphosphate hydrolases"/>
    <property type="match status" value="2"/>
</dbReference>
<protein>
    <recommendedName>
        <fullName evidence="11">DNA 3'-5' helicase</fullName>
        <ecNumber evidence="11">5.6.2.4</ecNumber>
    </recommendedName>
</protein>
<evidence type="ECO:0000256" key="12">
    <source>
        <dbReference type="ARBA" id="ARBA00048988"/>
    </source>
</evidence>
<dbReference type="PANTHER" id="PTHR11070:SF2">
    <property type="entry name" value="ATP-DEPENDENT DNA HELICASE SRS2"/>
    <property type="match status" value="1"/>
</dbReference>
<evidence type="ECO:0000256" key="2">
    <source>
        <dbReference type="ARBA" id="ARBA00022741"/>
    </source>
</evidence>
<feature type="domain" description="UvrD-like helicase C-terminal" evidence="14">
    <location>
        <begin position="71"/>
        <end position="352"/>
    </location>
</feature>
<accession>A0A316YXC8</accession>
<comment type="similarity">
    <text evidence="1">Belongs to the helicase family. UvrD subfamily.</text>
</comment>
<dbReference type="GO" id="GO:0043138">
    <property type="term" value="F:3'-5' DNA helicase activity"/>
    <property type="evidence" value="ECO:0007669"/>
    <property type="project" value="UniProtKB-EC"/>
</dbReference>
<evidence type="ECO:0000256" key="7">
    <source>
        <dbReference type="ARBA" id="ARBA00023125"/>
    </source>
</evidence>
<dbReference type="SUPFAM" id="SSF52540">
    <property type="entry name" value="P-loop containing nucleoside triphosphate hydrolases"/>
    <property type="match status" value="1"/>
</dbReference>
<dbReference type="GO" id="GO:0016787">
    <property type="term" value="F:hydrolase activity"/>
    <property type="evidence" value="ECO:0007669"/>
    <property type="project" value="UniProtKB-KW"/>
</dbReference>
<feature type="compositionally biased region" description="Basic and acidic residues" evidence="13">
    <location>
        <begin position="439"/>
        <end position="448"/>
    </location>
</feature>
<evidence type="ECO:0000313" key="16">
    <source>
        <dbReference type="Proteomes" id="UP000245768"/>
    </source>
</evidence>
<dbReference type="InterPro" id="IPR000212">
    <property type="entry name" value="DNA_helicase_UvrD/REP"/>
</dbReference>
<evidence type="ECO:0000256" key="6">
    <source>
        <dbReference type="ARBA" id="ARBA00022840"/>
    </source>
</evidence>
<keyword evidence="7" id="KW-0238">DNA-binding</keyword>
<evidence type="ECO:0000256" key="10">
    <source>
        <dbReference type="ARBA" id="ARBA00034617"/>
    </source>
</evidence>
<feature type="region of interest" description="Disordered" evidence="13">
    <location>
        <begin position="396"/>
        <end position="448"/>
    </location>
</feature>
<evidence type="ECO:0000256" key="13">
    <source>
        <dbReference type="SAM" id="MobiDB-lite"/>
    </source>
</evidence>
<dbReference type="InterPro" id="IPR027417">
    <property type="entry name" value="P-loop_NTPase"/>
</dbReference>
<dbReference type="GeneID" id="37046252"/>
<dbReference type="Pfam" id="PF00580">
    <property type="entry name" value="UvrD-helicase"/>
    <property type="match status" value="1"/>
</dbReference>
<evidence type="ECO:0000256" key="4">
    <source>
        <dbReference type="ARBA" id="ARBA00022801"/>
    </source>
</evidence>
<feature type="region of interest" description="Disordered" evidence="13">
    <location>
        <begin position="349"/>
        <end position="381"/>
    </location>
</feature>
<keyword evidence="8" id="KW-0234">DNA repair</keyword>
<dbReference type="PANTHER" id="PTHR11070">
    <property type="entry name" value="UVRD / RECB / PCRA DNA HELICASE FAMILY MEMBER"/>
    <property type="match status" value="1"/>
</dbReference>
<dbReference type="PROSITE" id="PS51217">
    <property type="entry name" value="UVRD_HELICASE_CTER"/>
    <property type="match status" value="1"/>
</dbReference>
<dbReference type="InterPro" id="IPR014017">
    <property type="entry name" value="DNA_helicase_UvrD-like_C"/>
</dbReference>